<organism evidence="5 6">
    <name type="scientific">Allofournierella massiliensis</name>
    <dbReference type="NCBI Taxonomy" id="1650663"/>
    <lineage>
        <taxon>Bacteria</taxon>
        <taxon>Bacillati</taxon>
        <taxon>Bacillota</taxon>
        <taxon>Clostridia</taxon>
        <taxon>Eubacteriales</taxon>
        <taxon>Oscillospiraceae</taxon>
        <taxon>Allofournierella</taxon>
    </lineage>
</organism>
<comment type="similarity">
    <text evidence="1">Belongs to the sulfatase family.</text>
</comment>
<dbReference type="PANTHER" id="PTHR45953:SF1">
    <property type="entry name" value="IDURONATE 2-SULFATASE"/>
    <property type="match status" value="1"/>
</dbReference>
<keyword evidence="2" id="KW-0479">Metal-binding</keyword>
<evidence type="ECO:0000256" key="3">
    <source>
        <dbReference type="ARBA" id="ARBA00022801"/>
    </source>
</evidence>
<gene>
    <name evidence="5" type="ORF">EDD77_10370</name>
</gene>
<dbReference type="Gene3D" id="3.40.720.10">
    <property type="entry name" value="Alkaline Phosphatase, subunit A"/>
    <property type="match status" value="1"/>
</dbReference>
<dbReference type="GO" id="GO:0005737">
    <property type="term" value="C:cytoplasm"/>
    <property type="evidence" value="ECO:0007669"/>
    <property type="project" value="TreeGrafter"/>
</dbReference>
<dbReference type="Pfam" id="PF00884">
    <property type="entry name" value="Sulfatase"/>
    <property type="match status" value="1"/>
</dbReference>
<reference evidence="5 6" key="1">
    <citation type="submission" date="2019-03" db="EMBL/GenBank/DDBJ databases">
        <title>Genomic Encyclopedia of Type Strains, Phase IV (KMG-IV): sequencing the most valuable type-strain genomes for metagenomic binning, comparative biology and taxonomic classification.</title>
        <authorList>
            <person name="Goeker M."/>
        </authorList>
    </citation>
    <scope>NUCLEOTIDE SEQUENCE [LARGE SCALE GENOMIC DNA]</scope>
    <source>
        <strain evidence="5 6">DSM 100451</strain>
    </source>
</reference>
<dbReference type="PANTHER" id="PTHR45953">
    <property type="entry name" value="IDURONATE 2-SULFATASE"/>
    <property type="match status" value="1"/>
</dbReference>
<evidence type="ECO:0000256" key="2">
    <source>
        <dbReference type="ARBA" id="ARBA00022723"/>
    </source>
</evidence>
<name>A0A4V2QCL7_9FIRM</name>
<dbReference type="InterPro" id="IPR017850">
    <property type="entry name" value="Alkaline_phosphatase_core_sf"/>
</dbReference>
<dbReference type="CDD" id="cd16022">
    <property type="entry name" value="sulfatase_like"/>
    <property type="match status" value="1"/>
</dbReference>
<keyword evidence="3" id="KW-0378">Hydrolase</keyword>
<dbReference type="NCBIfam" id="NF010322">
    <property type="entry name" value="PRK13759.1"/>
    <property type="match status" value="1"/>
</dbReference>
<evidence type="ECO:0000259" key="4">
    <source>
        <dbReference type="Pfam" id="PF00884"/>
    </source>
</evidence>
<dbReference type="Proteomes" id="UP000295184">
    <property type="component" value="Unassembled WGS sequence"/>
</dbReference>
<accession>A0A4V2QCL7</accession>
<dbReference type="STRING" id="1650663.GCA_001486665_00290"/>
<evidence type="ECO:0000313" key="6">
    <source>
        <dbReference type="Proteomes" id="UP000295184"/>
    </source>
</evidence>
<dbReference type="GO" id="GO:0008484">
    <property type="term" value="F:sulfuric ester hydrolase activity"/>
    <property type="evidence" value="ECO:0007669"/>
    <property type="project" value="TreeGrafter"/>
</dbReference>
<dbReference type="InterPro" id="IPR024607">
    <property type="entry name" value="Sulfatase_CS"/>
</dbReference>
<sequence length="486" mass="55918">MNAVTDRPNILFIMTDEQRGDCLGYAGHPDVKTPYLDSLAADGIYFPNAWSACPTCVPARAILHTGLSQRHTGKVGYQDRVDWNYGCTMAGELSRAGYYTQCVGKMHVHPLRNYLGFHNVELHDGYLHEYRYPNVEYGENQLIADDYFHWLKSELGADADVTDTGMDCNGWTARPWPYAEKYHPTNWVASRSIDFLRRRDPRQPFFLMASFVRPHAPYDAPQYYFDLYKDKDLRPPVKGDWNDTAMLEKRGMVFNSCTGPKDPELIRQQQIGYYACITHLDHQIGRIIQALIEHRLMDNTVILFTSDHGEMLSDHGWCRKALPYNGSAHIPMFISGPERYIGPRGRTDDSLVELRDVMPTLLELAGAPIPAHLDGRSMLHPLDREYIHGEHTFGFNRWSSQFIVTKTDKFIWLNERNEEQYFDLVNDPDETHNAIHDPDKQERIAYLRNLLIQELKDSEEGYSDGTRLIPGRTPVNCLSNVELPNC</sequence>
<dbReference type="AlphaFoldDB" id="A0A4V2QCL7"/>
<dbReference type="SUPFAM" id="SSF53649">
    <property type="entry name" value="Alkaline phosphatase-like"/>
    <property type="match status" value="1"/>
</dbReference>
<evidence type="ECO:0000256" key="1">
    <source>
        <dbReference type="ARBA" id="ARBA00008779"/>
    </source>
</evidence>
<dbReference type="GO" id="GO:0046872">
    <property type="term" value="F:metal ion binding"/>
    <property type="evidence" value="ECO:0007669"/>
    <property type="project" value="UniProtKB-KW"/>
</dbReference>
<dbReference type="PROSITE" id="PS00149">
    <property type="entry name" value="SULFATASE_2"/>
    <property type="match status" value="1"/>
</dbReference>
<evidence type="ECO:0000313" key="5">
    <source>
        <dbReference type="EMBL" id="TCL60747.1"/>
    </source>
</evidence>
<proteinExistence type="inferred from homology"/>
<dbReference type="EMBL" id="SLUM01000003">
    <property type="protein sequence ID" value="TCL60747.1"/>
    <property type="molecule type" value="Genomic_DNA"/>
</dbReference>
<feature type="domain" description="Sulfatase N-terminal" evidence="4">
    <location>
        <begin position="8"/>
        <end position="367"/>
    </location>
</feature>
<comment type="caution">
    <text evidence="5">The sequence shown here is derived from an EMBL/GenBank/DDBJ whole genome shotgun (WGS) entry which is preliminary data.</text>
</comment>
<dbReference type="InterPro" id="IPR000917">
    <property type="entry name" value="Sulfatase_N"/>
</dbReference>
<protein>
    <submittedName>
        <fullName evidence="5">Arylsulfatase A-like enzyme</fullName>
    </submittedName>
</protein>